<gene>
    <name evidence="1" type="ORF">I9W82_000818</name>
</gene>
<dbReference type="AlphaFoldDB" id="A0A8H7ZLE6"/>
<dbReference type="GeneID" id="93649447"/>
<dbReference type="Proteomes" id="UP000669133">
    <property type="component" value="Unassembled WGS sequence"/>
</dbReference>
<dbReference type="RefSeq" id="XP_067550842.1">
    <property type="nucleotide sequence ID" value="XM_067695223.1"/>
</dbReference>
<keyword evidence="2" id="KW-1185">Reference proteome</keyword>
<comment type="caution">
    <text evidence="1">The sequence shown here is derived from an EMBL/GenBank/DDBJ whole genome shotgun (WGS) entry which is preliminary data.</text>
</comment>
<accession>A0A8H7ZLE6</accession>
<dbReference type="OrthoDB" id="4026874at2759"/>
<name>A0A8H7ZLE6_9ASCO</name>
<proteinExistence type="predicted"/>
<evidence type="ECO:0000313" key="2">
    <source>
        <dbReference type="Proteomes" id="UP000669133"/>
    </source>
</evidence>
<protein>
    <submittedName>
        <fullName evidence="1">Uncharacterized protein</fullName>
    </submittedName>
</protein>
<dbReference type="EMBL" id="JAEOAQ010000001">
    <property type="protein sequence ID" value="KAG5421726.1"/>
    <property type="molecule type" value="Genomic_DNA"/>
</dbReference>
<evidence type="ECO:0000313" key="1">
    <source>
        <dbReference type="EMBL" id="KAG5421726.1"/>
    </source>
</evidence>
<sequence length="416" mass="48412">MNLSDLPIEILTRVLPIEDYLIDLPTEIIVPWLNLLPQVKSYRILGDSGYGAVPAKDSWPQRVTISGKVLKKYGPNFETAKACVAKMNNKLRYRVFIKAGHYVEAKYYKKYVIFDIEAVGHLVQEYYILLFKLRLWPGNDRSFVFLCCHYCDLDLSTNGKNATFIHHSKFHYDHVLTKLTEIWFTGNKALKLIAKKYAQRHFKLIENLELSMSVDEFMEMRTHYSFSSKGLRPKELRIYLNLVANSVGGVVSTKCPADFPTEWVTGLFEISKVQVFTLHYFNPSTTINDLGSLLQKMPNVIELDLCFGKLDFEKVARLLPFKNIDCHIQVKVDKHFFETFQFTHIRHVWRIDIQDTFVVAGYIKRAIVYDSTVKPPTLTHCLGIWFQYSCERNHNKLLSGKESVKQLLSKNRFKHH</sequence>
<organism evidence="1 2">
    <name type="scientific">Candida metapsilosis</name>
    <dbReference type="NCBI Taxonomy" id="273372"/>
    <lineage>
        <taxon>Eukaryota</taxon>
        <taxon>Fungi</taxon>
        <taxon>Dikarya</taxon>
        <taxon>Ascomycota</taxon>
        <taxon>Saccharomycotina</taxon>
        <taxon>Pichiomycetes</taxon>
        <taxon>Debaryomycetaceae</taxon>
        <taxon>Candida/Lodderomyces clade</taxon>
        <taxon>Candida</taxon>
    </lineage>
</organism>
<reference evidence="1 2" key="1">
    <citation type="submission" date="2020-12" db="EMBL/GenBank/DDBJ databases">
        <title>Effect of drift, selection, and recombination on the evolution of hybrid genomes in Candida yeast pathogens.</title>
        <authorList>
            <person name="Mixao V."/>
            <person name="Ksiezopolska E."/>
            <person name="Saus E."/>
            <person name="Boekhout T."/>
            <person name="Gacser A."/>
            <person name="Gabaldon T."/>
        </authorList>
    </citation>
    <scope>NUCLEOTIDE SEQUENCE [LARGE SCALE GENOMIC DNA]</scope>
    <source>
        <strain evidence="1 2">BP57</strain>
    </source>
</reference>